<reference evidence="8 9" key="1">
    <citation type="journal article" date="2016" name="Proc. Natl. Acad. Sci. U.S.A.">
        <title>Comparative genomics of biotechnologically important yeasts.</title>
        <authorList>
            <person name="Riley R."/>
            <person name="Haridas S."/>
            <person name="Wolfe K.H."/>
            <person name="Lopes M.R."/>
            <person name="Hittinger C.T."/>
            <person name="Goeker M."/>
            <person name="Salamov A.A."/>
            <person name="Wisecaver J.H."/>
            <person name="Long T.M."/>
            <person name="Calvey C.H."/>
            <person name="Aerts A.L."/>
            <person name="Barry K.W."/>
            <person name="Choi C."/>
            <person name="Clum A."/>
            <person name="Coughlan A.Y."/>
            <person name="Deshpande S."/>
            <person name="Douglass A.P."/>
            <person name="Hanson S.J."/>
            <person name="Klenk H.-P."/>
            <person name="LaButti K.M."/>
            <person name="Lapidus A."/>
            <person name="Lindquist E.A."/>
            <person name="Lipzen A.M."/>
            <person name="Meier-Kolthoff J.P."/>
            <person name="Ohm R.A."/>
            <person name="Otillar R.P."/>
            <person name="Pangilinan J.L."/>
            <person name="Peng Y."/>
            <person name="Rokas A."/>
            <person name="Rosa C.A."/>
            <person name="Scheuner C."/>
            <person name="Sibirny A.A."/>
            <person name="Slot J.C."/>
            <person name="Stielow J.B."/>
            <person name="Sun H."/>
            <person name="Kurtzman C.P."/>
            <person name="Blackwell M."/>
            <person name="Grigoriev I.V."/>
            <person name="Jeffries T.W."/>
        </authorList>
    </citation>
    <scope>NUCLEOTIDE SEQUENCE [LARGE SCALE GENOMIC DNA]</scope>
    <source>
        <strain evidence="8 9">DSM 6958</strain>
    </source>
</reference>
<dbReference type="GO" id="GO:0030663">
    <property type="term" value="C:COPI-coated vesicle membrane"/>
    <property type="evidence" value="ECO:0007669"/>
    <property type="project" value="UniProtKB-SubCell"/>
</dbReference>
<keyword evidence="2" id="KW-0963">Cytoplasm</keyword>
<evidence type="ECO:0000256" key="1">
    <source>
        <dbReference type="ARBA" id="ARBA00022448"/>
    </source>
</evidence>
<dbReference type="Pfam" id="PF16213">
    <property type="entry name" value="DCB"/>
    <property type="match status" value="1"/>
</dbReference>
<evidence type="ECO:0000259" key="7">
    <source>
        <dbReference type="PROSITE" id="PS50190"/>
    </source>
</evidence>
<dbReference type="PROSITE" id="PS50190">
    <property type="entry name" value="SEC7"/>
    <property type="match status" value="1"/>
</dbReference>
<dbReference type="FunFam" id="1.10.1000.11:FF:000003">
    <property type="entry name" value="Brefeldin A-inhibited guanine nucleotide-exchange protein 1"/>
    <property type="match status" value="1"/>
</dbReference>
<evidence type="ECO:0000313" key="8">
    <source>
        <dbReference type="EMBL" id="ODQ68350.1"/>
    </source>
</evidence>
<dbReference type="GO" id="GO:0015031">
    <property type="term" value="P:protein transport"/>
    <property type="evidence" value="ECO:0007669"/>
    <property type="project" value="UniProtKB-KW"/>
</dbReference>
<feature type="region of interest" description="Disordered" evidence="6">
    <location>
        <begin position="30"/>
        <end position="49"/>
    </location>
</feature>
<dbReference type="Pfam" id="PF09324">
    <property type="entry name" value="Sec7-like_HDS"/>
    <property type="match status" value="1"/>
</dbReference>
<dbReference type="Gene3D" id="1.10.1000.11">
    <property type="entry name" value="Arf Nucleotide-binding Site Opener,domain 2"/>
    <property type="match status" value="1"/>
</dbReference>
<dbReference type="Pfam" id="PF20252">
    <property type="entry name" value="BIG2_C"/>
    <property type="match status" value="1"/>
</dbReference>
<dbReference type="SUPFAM" id="SSF48425">
    <property type="entry name" value="Sec7 domain"/>
    <property type="match status" value="1"/>
</dbReference>
<keyword evidence="1" id="KW-0813">Transport</keyword>
<organism evidence="8 9">
    <name type="scientific">Nadsonia fulvescens var. elongata DSM 6958</name>
    <dbReference type="NCBI Taxonomy" id="857566"/>
    <lineage>
        <taxon>Eukaryota</taxon>
        <taxon>Fungi</taxon>
        <taxon>Dikarya</taxon>
        <taxon>Ascomycota</taxon>
        <taxon>Saccharomycotina</taxon>
        <taxon>Dipodascomycetes</taxon>
        <taxon>Dipodascales</taxon>
        <taxon>Dipodascales incertae sedis</taxon>
        <taxon>Nadsonia</taxon>
    </lineage>
</organism>
<evidence type="ECO:0000256" key="3">
    <source>
        <dbReference type="ARBA" id="ARBA00022927"/>
    </source>
</evidence>
<keyword evidence="4" id="KW-0472">Membrane</keyword>
<keyword evidence="9" id="KW-1185">Reference proteome</keyword>
<dbReference type="SMART" id="SM00222">
    <property type="entry name" value="Sec7"/>
    <property type="match status" value="1"/>
</dbReference>
<dbReference type="InterPro" id="IPR046455">
    <property type="entry name" value="Sec7/BIG1-like_C"/>
</dbReference>
<dbReference type="InterPro" id="IPR032629">
    <property type="entry name" value="DCB_dom"/>
</dbReference>
<dbReference type="SUPFAM" id="SSF48371">
    <property type="entry name" value="ARM repeat"/>
    <property type="match status" value="1"/>
</dbReference>
<keyword evidence="3" id="KW-0653">Protein transport</keyword>
<dbReference type="FunFam" id="1.10.220.20:FF:000002">
    <property type="entry name" value="Brefeldin A-inhibited guanine nucleotide-exchange protein 1"/>
    <property type="match status" value="1"/>
</dbReference>
<gene>
    <name evidence="8" type="ORF">NADFUDRAFT_54895</name>
</gene>
<dbReference type="EMBL" id="KV454406">
    <property type="protein sequence ID" value="ODQ68350.1"/>
    <property type="molecule type" value="Genomic_DNA"/>
</dbReference>
<dbReference type="PANTHER" id="PTHR10663">
    <property type="entry name" value="GUANYL-NUCLEOTIDE EXCHANGE FACTOR"/>
    <property type="match status" value="1"/>
</dbReference>
<accession>A0A1E3PSN5</accession>
<dbReference type="InterPro" id="IPR000904">
    <property type="entry name" value="Sec7_dom"/>
</dbReference>
<sequence>MTESDIVNPSIPTEDALITEALEDLNPDIVVRSPTPENRTVVEGSPDEVKASTELEKTVNKQVKEHFDEPFQNSQSIDKPAEISKNSIEKSIKLTSEALVEESLEESDSVNKDSIETIETSLTDDSSHPSLPVKPQLVVATSHDTESHDHFETDAVSPHDFPQASFTASASASTPDIILNYAPSISETRDNLDRESITSLPASRRHKNRSPSIALSISSTSSGQKTVSSMVFIQSALELISKSKEAKRTPALENATKKALDQLARSELPTPNVLFEPFRLACLGSDNTLKVRALDCIAKLLSFSYLEDPIPRASDLEDGITPPPVAPIIDRAIDTVCDCFNSEGTDPKVELQVIKALMAAVLNDEVVAHGATLLKAIRQTYNIFILSHSNPNQTIAQATLTQMVNVVFERVKNIIKINQTTNIAVGIISDKTRSRNASVSTTSASAPGSPVLGSKPSQEKLTLQHFKADNIKDDDRVQEANSGVGRDESDLFVKDAFLVFRAMCKLSIKDLESDNVDMKSHAMRSKLLSMHLIHTMLRANMSVFLSKDVVIRSTTSTEQTSFINAVRLYICLTLSRNAASVVPAIFEISAEIFWLLISNLRSQFKKEIEVFFNEIYFYITDMRSSSPHQKQYFLSVIQRLCNDPRALVEIYLNYDCDHTAMTNIYEKIIDYLVRLAVTPVHLTQLQHQQFLELKGKPIAVYNLSLPPALSIQNLNLNSHNPDILSFPVEQALKVTALESLVAVLRSLLTWSQKGITATSASLNSSAAASIMSSTSSLSSLSSDGKPLSSDDPTAFENLKLKKTALNEGIKLFNFKPKRGIESLISGGFIKSNTPEDIAEFLLTCDGLDKAVIGEYLGEGDPTNIAIMHTFVNLMDVNNMNFVDALRRLLQAFRLPGEAQKIDRFMLKFAERYVSLNPGVFANADAGYVLAYSVIMLNTDLHSPQVKVRMQPIDFIRNNKGINDNADLPEEFLLKIYDEILNNEIKLKSEQHEALVSGANNFTPAPSGFGAAFGIGNRDLNREAYLQASREMSNKTEQVFKNLSKGGKDSNVFYTASHFEHVRPMFEFVWMSFLAGLSGPLQETDEPEIVKLSLEGIRYAIRIVCLFDIELARVSFVSMLAKFTSLQKLNEMKLKNVQAIKVLLDVALTEGNALKSSWKDILTVVSHLERFQLIISGISAGSIPDLNKASVSYFKQFTQGRSSQADSNLTFLPEVASESRTREIVDGIEKIFIQSSLLTGSAIVDFVKALTQVSNEEIASSAESEQPRTFSLQKMVEVSYYNMGRIRVEWSNIWAVMGESFNQVGCHPNTNVSFFALDSLRQLSMRFFDIEELPHFKFQKDFLKPFEYVMEHNDHVTVKDMVLQILQQMILSNGSKIKSGWKAMFNVFMLAARDTHASIIISAFNLAEKVHNQFLPEVIAQDSFPTMVDCLSALAQNQKYQQTSLHAVELLKATIFKVHELIYKNKDTNNELCLSIDDPLTKFWMPVLSCFHDITMNGEDLEVRSRAQTYLFETLIQYGERFDVEFWDTICNQLLFPTFTILKSKSEMIKYSNQDDTSVWLSTTMIQALRNMTALFGHYFSVLERMLDGFLTLLHDCVCQENDTISRIGSSCLQQLIVQNMTSLTDEHWHKIVGGISRLFQENTAHELFTSCNANMPDDENLQDNEPPVQTTTINPENQKVFRTIIVKSVLQLLMIETVDTLFSDENIYLHIPPCELLAIAEVLRGSYHLSHTFNSDNHRRLQLWKAGFMKQMPNLHKQEINSALTYLKIMFHVYNDPNSVTLEQHYQIGELVIPLCLEIFESYLFLDETQQQRFINIKQPVVVSILNGYVAFPRDDFVAQAGVFYGLILRLFDRDITAPELRLAMKRVLTRINEAVLNDALAKR</sequence>
<dbReference type="CDD" id="cd00171">
    <property type="entry name" value="Sec7"/>
    <property type="match status" value="1"/>
</dbReference>
<dbReference type="InterPro" id="IPR023394">
    <property type="entry name" value="Sec7_C_sf"/>
</dbReference>
<protein>
    <recommendedName>
        <fullName evidence="7">SEC7 domain-containing protein</fullName>
    </recommendedName>
</protein>
<dbReference type="GO" id="GO:0032012">
    <property type="term" value="P:regulation of ARF protein signal transduction"/>
    <property type="evidence" value="ECO:0007669"/>
    <property type="project" value="InterPro"/>
</dbReference>
<evidence type="ECO:0000256" key="2">
    <source>
        <dbReference type="ARBA" id="ARBA00022490"/>
    </source>
</evidence>
<proteinExistence type="predicted"/>
<dbReference type="PANTHER" id="PTHR10663:SF375">
    <property type="entry name" value="LD29171P"/>
    <property type="match status" value="1"/>
</dbReference>
<dbReference type="STRING" id="857566.A0A1E3PSN5"/>
<dbReference type="GO" id="GO:0005085">
    <property type="term" value="F:guanyl-nucleotide exchange factor activity"/>
    <property type="evidence" value="ECO:0007669"/>
    <property type="project" value="InterPro"/>
</dbReference>
<name>A0A1E3PSN5_9ASCO</name>
<evidence type="ECO:0000256" key="6">
    <source>
        <dbReference type="SAM" id="MobiDB-lite"/>
    </source>
</evidence>
<dbReference type="InterPro" id="IPR016024">
    <property type="entry name" value="ARM-type_fold"/>
</dbReference>
<dbReference type="Pfam" id="PF01369">
    <property type="entry name" value="Sec7"/>
    <property type="match status" value="1"/>
</dbReference>
<comment type="subcellular location">
    <subcellularLocation>
        <location evidence="5">Cytoplasmic vesicle</location>
        <location evidence="5">COPI-coated vesicle membrane</location>
    </subcellularLocation>
</comment>
<dbReference type="Proteomes" id="UP000095009">
    <property type="component" value="Unassembled WGS sequence"/>
</dbReference>
<dbReference type="InterPro" id="IPR032691">
    <property type="entry name" value="Mon2/Sec7/BIG1-like_HUS"/>
</dbReference>
<dbReference type="Gene3D" id="1.10.220.20">
    <property type="match status" value="1"/>
</dbReference>
<evidence type="ECO:0000256" key="5">
    <source>
        <dbReference type="ARBA" id="ARBA00060451"/>
    </source>
</evidence>
<feature type="domain" description="SEC7" evidence="7">
    <location>
        <begin position="794"/>
        <end position="982"/>
    </location>
</feature>
<evidence type="ECO:0000313" key="9">
    <source>
        <dbReference type="Proteomes" id="UP000095009"/>
    </source>
</evidence>
<dbReference type="OrthoDB" id="18431at2759"/>
<dbReference type="InterPro" id="IPR035999">
    <property type="entry name" value="Sec7_dom_sf"/>
</dbReference>
<dbReference type="Pfam" id="PF12783">
    <property type="entry name" value="Sec7-like_HUS"/>
    <property type="match status" value="1"/>
</dbReference>
<dbReference type="InterPro" id="IPR015403">
    <property type="entry name" value="Mon2/Sec7/BIG1-like_HDS"/>
</dbReference>
<evidence type="ECO:0000256" key="4">
    <source>
        <dbReference type="ARBA" id="ARBA00023136"/>
    </source>
</evidence>